<accession>S4ALQ4</accession>
<evidence type="ECO:0000313" key="3">
    <source>
        <dbReference type="Proteomes" id="UP000014629"/>
    </source>
</evidence>
<dbReference type="PATRIC" id="fig|1286094.4.peg.4499"/>
<sequence>MGMTKTTPEPPVTLGSATTDHDAKHDQIQEHVNTVKHLYWPCEPEEVRSQTWTMLLDLTWLLSQDLGQEYNERVAGMVRRAHQVIDSHQEFEETRSAHRYMLIVADHTRIANLLWSLRTAELAGERDA</sequence>
<organism evidence="2 3">
    <name type="scientific">Streptomyces aurantiacus JA 4570</name>
    <dbReference type="NCBI Taxonomy" id="1286094"/>
    <lineage>
        <taxon>Bacteria</taxon>
        <taxon>Bacillati</taxon>
        <taxon>Actinomycetota</taxon>
        <taxon>Actinomycetes</taxon>
        <taxon>Kitasatosporales</taxon>
        <taxon>Streptomycetaceae</taxon>
        <taxon>Streptomyces</taxon>
        <taxon>Streptomyces aurantiacus group</taxon>
    </lineage>
</organism>
<evidence type="ECO:0000256" key="1">
    <source>
        <dbReference type="SAM" id="MobiDB-lite"/>
    </source>
</evidence>
<name>S4ALQ4_9ACTN</name>
<gene>
    <name evidence="2" type="ORF">STRAU_4552</name>
</gene>
<proteinExistence type="predicted"/>
<evidence type="ECO:0000313" key="2">
    <source>
        <dbReference type="EMBL" id="EPH42377.1"/>
    </source>
</evidence>
<dbReference type="Proteomes" id="UP000014629">
    <property type="component" value="Unassembled WGS sequence"/>
</dbReference>
<feature type="region of interest" description="Disordered" evidence="1">
    <location>
        <begin position="1"/>
        <end position="22"/>
    </location>
</feature>
<keyword evidence="3" id="KW-1185">Reference proteome</keyword>
<reference evidence="2 3" key="1">
    <citation type="submission" date="2013-02" db="EMBL/GenBank/DDBJ databases">
        <title>Draft Genome Sequence of Streptomyces aurantiacus, Which Produces Setomimycin.</title>
        <authorList>
            <person name="Gruening B.A."/>
            <person name="Praeg A."/>
            <person name="Erxleben A."/>
            <person name="Guenther S."/>
            <person name="Mueller M."/>
        </authorList>
    </citation>
    <scope>NUCLEOTIDE SEQUENCE [LARGE SCALE GENOMIC DNA]</scope>
    <source>
        <strain evidence="2 3">JA 4570</strain>
    </source>
</reference>
<comment type="caution">
    <text evidence="2">The sequence shown here is derived from an EMBL/GenBank/DDBJ whole genome shotgun (WGS) entry which is preliminary data.</text>
</comment>
<protein>
    <submittedName>
        <fullName evidence="2">Uncharacterized protein</fullName>
    </submittedName>
</protein>
<dbReference type="AlphaFoldDB" id="S4ALQ4"/>
<dbReference type="EMBL" id="AOPZ01000232">
    <property type="protein sequence ID" value="EPH42377.1"/>
    <property type="molecule type" value="Genomic_DNA"/>
</dbReference>